<organism evidence="1 2">
    <name type="scientific">Chelativorans salis</name>
    <dbReference type="NCBI Taxonomy" id="2978478"/>
    <lineage>
        <taxon>Bacteria</taxon>
        <taxon>Pseudomonadati</taxon>
        <taxon>Pseudomonadota</taxon>
        <taxon>Alphaproteobacteria</taxon>
        <taxon>Hyphomicrobiales</taxon>
        <taxon>Phyllobacteriaceae</taxon>
        <taxon>Chelativorans</taxon>
    </lineage>
</organism>
<comment type="caution">
    <text evidence="1">The sequence shown here is derived from an EMBL/GenBank/DDBJ whole genome shotgun (WGS) entry which is preliminary data.</text>
</comment>
<reference evidence="1 2" key="1">
    <citation type="submission" date="2022-09" db="EMBL/GenBank/DDBJ databases">
        <title>Chelativorans salina sp. nov., a novel slightly halophilic bacterium isolated from a saline lake sediment enrichment.</title>
        <authorList>
            <person name="Gao L."/>
            <person name="Fang B.-Z."/>
            <person name="Li W.-J."/>
        </authorList>
    </citation>
    <scope>NUCLEOTIDE SEQUENCE [LARGE SCALE GENOMIC DNA]</scope>
    <source>
        <strain evidence="1 2">EGI FJ00035</strain>
    </source>
</reference>
<sequence length="330" mass="35371">MPRVLSLIQKNVGDFTLDLSGLHVVVPAAAGYRAATATLALMAGAASATAITRPSNRYYSAQEAADVTSSLAALAGVRGRLRISERIDHQTCSNTNILVNSDPIPPITRSIIERLPRRSVIAMMSEPWMLLRGEIDIRACQEHRVPISAVNESHPAIGGEDYHAALCLKLFQEAGIPLDKAAVALICGNPLARDLKRGMRAAGAQVEVFPNPDMVFTHSWNAVVLAQRPTDRPSLGIHDLGRIAKVAPNAVILQYWGDIDRKAARYFGLKVWPPRTPGKSQMGMPLEALGPEPMVRLIAGTLKAAELVLAGGTPGPGGVAQFFNASDWSL</sequence>
<gene>
    <name evidence="1" type="ORF">N5A92_11140</name>
</gene>
<evidence type="ECO:0000313" key="2">
    <source>
        <dbReference type="Proteomes" id="UP001320831"/>
    </source>
</evidence>
<keyword evidence="2" id="KW-1185">Reference proteome</keyword>
<proteinExistence type="predicted"/>
<name>A0ABT2LMP4_9HYPH</name>
<dbReference type="EMBL" id="JAOCZP010000003">
    <property type="protein sequence ID" value="MCT7375586.1"/>
    <property type="molecule type" value="Genomic_DNA"/>
</dbReference>
<evidence type="ECO:0000313" key="1">
    <source>
        <dbReference type="EMBL" id="MCT7375586.1"/>
    </source>
</evidence>
<accession>A0ABT2LMP4</accession>
<dbReference type="Proteomes" id="UP001320831">
    <property type="component" value="Unassembled WGS sequence"/>
</dbReference>
<protein>
    <submittedName>
        <fullName evidence="1">Uncharacterized protein</fullName>
    </submittedName>
</protein>
<dbReference type="RefSeq" id="WP_260902638.1">
    <property type="nucleotide sequence ID" value="NZ_JAOCZP010000003.1"/>
</dbReference>